<dbReference type="InterPro" id="IPR001810">
    <property type="entry name" value="F-box_dom"/>
</dbReference>
<sequence length="576" mass="65180">MQERSLVSLLITQENERNKQQAKKKKIKALTEEISSKIQQINLLMEDECDEQFCLDDDDGNTSDDGEIIKLKTSLLNWKKSVNSKLEQDPKGLAIVGGENYYQARDTIFELDECRMILRKEVIRAIFKKVPPELLRNIFLFIDPIDIYQSVSQVSREWLTICENLQFSANLVQKIPVLRLNLKKFCDSPLVGRTLTKLDLSYNDIHNEDIKAITQSKELKNLTSLILCNESLTAKGAEYIAKSKILSNLTELDLDFNYLDDEGVEYIANSHYMSKLTSLKVGDSGLTSQSISAVCSKLKLKTFGVYLNECLSEGIKPICESSKLSKLTDLSIGCNIIEDKGMKIFVNSNNIANLTRLDVSCNIMTDISLILLSNCNKLSNLTDLDIGENDFTIKGMKSFCESKYITKLVTLKAKDLKFGNAGMLMLGSSSNMKNLTHLSLQSNALTEDGLKVFSQSKTFENLKYLDMYGNPCSSGIRHILQSKFLPNLTYLNASSCSIGNDILSKHFNSIELPKLKTLELELNKISSEGVKFIAKHKKLSKVDRIYLGNNSLDPKYERFFSMYPFIRMDRNWDVVI</sequence>
<gene>
    <name evidence="3" type="ORF">NAEGRDRAFT_52638</name>
</gene>
<proteinExistence type="predicted"/>
<keyword evidence="4" id="KW-1185">Reference proteome</keyword>
<dbReference type="Gene3D" id="3.80.10.10">
    <property type="entry name" value="Ribonuclease Inhibitor"/>
    <property type="match status" value="3"/>
</dbReference>
<dbReference type="GO" id="GO:0031267">
    <property type="term" value="F:small GTPase binding"/>
    <property type="evidence" value="ECO:0007669"/>
    <property type="project" value="TreeGrafter"/>
</dbReference>
<dbReference type="PROSITE" id="PS50181">
    <property type="entry name" value="FBOX"/>
    <property type="match status" value="1"/>
</dbReference>
<evidence type="ECO:0000313" key="3">
    <source>
        <dbReference type="EMBL" id="EFC39082.1"/>
    </source>
</evidence>
<dbReference type="PANTHER" id="PTHR24113:SF15">
    <property type="entry name" value="NACHT DOMAIN-CONTAINING PROTEIN"/>
    <property type="match status" value="1"/>
</dbReference>
<dbReference type="InterPro" id="IPR027038">
    <property type="entry name" value="RanGap"/>
</dbReference>
<dbReference type="GeneID" id="8858118"/>
<dbReference type="SUPFAM" id="SSF81383">
    <property type="entry name" value="F-box domain"/>
    <property type="match status" value="1"/>
</dbReference>
<dbReference type="GO" id="GO:0005096">
    <property type="term" value="F:GTPase activator activity"/>
    <property type="evidence" value="ECO:0007669"/>
    <property type="project" value="InterPro"/>
</dbReference>
<dbReference type="GO" id="GO:0005829">
    <property type="term" value="C:cytosol"/>
    <property type="evidence" value="ECO:0007669"/>
    <property type="project" value="TreeGrafter"/>
</dbReference>
<dbReference type="VEuPathDB" id="AmoebaDB:NAEGRDRAFT_52638"/>
<name>D2VVQ1_NAEGR</name>
<dbReference type="KEGG" id="ngr:NAEGRDRAFT_52638"/>
<dbReference type="GO" id="GO:0006913">
    <property type="term" value="P:nucleocytoplasmic transport"/>
    <property type="evidence" value="ECO:0007669"/>
    <property type="project" value="TreeGrafter"/>
</dbReference>
<accession>D2VVQ1</accession>
<organism evidence="4">
    <name type="scientific">Naegleria gruberi</name>
    <name type="common">Amoeba</name>
    <dbReference type="NCBI Taxonomy" id="5762"/>
    <lineage>
        <taxon>Eukaryota</taxon>
        <taxon>Discoba</taxon>
        <taxon>Heterolobosea</taxon>
        <taxon>Tetramitia</taxon>
        <taxon>Eutetramitia</taxon>
        <taxon>Vahlkampfiidae</taxon>
        <taxon>Naegleria</taxon>
    </lineage>
</organism>
<keyword evidence="1" id="KW-0175">Coiled coil</keyword>
<dbReference type="OMA" id="LMEDECD"/>
<dbReference type="EMBL" id="GG738902">
    <property type="protein sequence ID" value="EFC39082.1"/>
    <property type="molecule type" value="Genomic_DNA"/>
</dbReference>
<dbReference type="PANTHER" id="PTHR24113">
    <property type="entry name" value="RAN GTPASE-ACTIVATING PROTEIN 1"/>
    <property type="match status" value="1"/>
</dbReference>
<dbReference type="Gene3D" id="1.20.1280.50">
    <property type="match status" value="1"/>
</dbReference>
<dbReference type="AlphaFoldDB" id="D2VVQ1"/>
<dbReference type="Pfam" id="PF00646">
    <property type="entry name" value="F-box"/>
    <property type="match status" value="1"/>
</dbReference>
<dbReference type="GO" id="GO:0005634">
    <property type="term" value="C:nucleus"/>
    <property type="evidence" value="ECO:0007669"/>
    <property type="project" value="TreeGrafter"/>
</dbReference>
<dbReference type="OrthoDB" id="120976at2759"/>
<dbReference type="SMART" id="SM00367">
    <property type="entry name" value="LRR_CC"/>
    <property type="match status" value="7"/>
</dbReference>
<protein>
    <submittedName>
        <fullName evidence="3">LRR_RI domain-containing protein</fullName>
    </submittedName>
</protein>
<evidence type="ECO:0000313" key="4">
    <source>
        <dbReference type="Proteomes" id="UP000006671"/>
    </source>
</evidence>
<feature type="domain" description="F-box" evidence="2">
    <location>
        <begin position="124"/>
        <end position="175"/>
    </location>
</feature>
<feature type="coiled-coil region" evidence="1">
    <location>
        <begin position="13"/>
        <end position="47"/>
    </location>
</feature>
<dbReference type="InterPro" id="IPR036047">
    <property type="entry name" value="F-box-like_dom_sf"/>
</dbReference>
<dbReference type="RefSeq" id="XP_002671826.1">
    <property type="nucleotide sequence ID" value="XM_002671780.1"/>
</dbReference>
<dbReference type="InterPro" id="IPR006553">
    <property type="entry name" value="Leu-rich_rpt_Cys-con_subtyp"/>
</dbReference>
<dbReference type="Proteomes" id="UP000006671">
    <property type="component" value="Unassembled WGS sequence"/>
</dbReference>
<dbReference type="InterPro" id="IPR001611">
    <property type="entry name" value="Leu-rich_rpt"/>
</dbReference>
<evidence type="ECO:0000259" key="2">
    <source>
        <dbReference type="PROSITE" id="PS50181"/>
    </source>
</evidence>
<dbReference type="Pfam" id="PF13516">
    <property type="entry name" value="LRR_6"/>
    <property type="match status" value="5"/>
</dbReference>
<dbReference type="GO" id="GO:0048471">
    <property type="term" value="C:perinuclear region of cytoplasm"/>
    <property type="evidence" value="ECO:0007669"/>
    <property type="project" value="TreeGrafter"/>
</dbReference>
<evidence type="ECO:0000256" key="1">
    <source>
        <dbReference type="SAM" id="Coils"/>
    </source>
</evidence>
<dbReference type="InParanoid" id="D2VVQ1"/>
<dbReference type="InterPro" id="IPR032675">
    <property type="entry name" value="LRR_dom_sf"/>
</dbReference>
<reference evidence="3 4" key="1">
    <citation type="journal article" date="2010" name="Cell">
        <title>The genome of Naegleria gruberi illuminates early eukaryotic versatility.</title>
        <authorList>
            <person name="Fritz-Laylin L.K."/>
            <person name="Prochnik S.E."/>
            <person name="Ginger M.L."/>
            <person name="Dacks J.B."/>
            <person name="Carpenter M.L."/>
            <person name="Field M.C."/>
            <person name="Kuo A."/>
            <person name="Paredez A."/>
            <person name="Chapman J."/>
            <person name="Pham J."/>
            <person name="Shu S."/>
            <person name="Neupane R."/>
            <person name="Cipriano M."/>
            <person name="Mancuso J."/>
            <person name="Tu H."/>
            <person name="Salamov A."/>
            <person name="Lindquist E."/>
            <person name="Shapiro H."/>
            <person name="Lucas S."/>
            <person name="Grigoriev I.V."/>
            <person name="Cande W.Z."/>
            <person name="Fulton C."/>
            <person name="Rokhsar D.S."/>
            <person name="Dawson S.C."/>
        </authorList>
    </citation>
    <scope>NUCLEOTIDE SEQUENCE [LARGE SCALE GENOMIC DNA]</scope>
    <source>
        <strain evidence="3 4">NEG-M</strain>
    </source>
</reference>
<dbReference type="SUPFAM" id="SSF52047">
    <property type="entry name" value="RNI-like"/>
    <property type="match status" value="1"/>
</dbReference>